<evidence type="ECO:0000256" key="1">
    <source>
        <dbReference type="ARBA" id="ARBA00007435"/>
    </source>
</evidence>
<name>A0A2M8GNW3_9BACT</name>
<evidence type="ECO:0000313" key="4">
    <source>
        <dbReference type="Proteomes" id="UP000229370"/>
    </source>
</evidence>
<dbReference type="AlphaFoldDB" id="A0A2M8GNW3"/>
<evidence type="ECO:0000259" key="2">
    <source>
        <dbReference type="PROSITE" id="PS50164"/>
    </source>
</evidence>
<proteinExistence type="inferred from homology"/>
<dbReference type="PROSITE" id="PS50164">
    <property type="entry name" value="GIY_YIG"/>
    <property type="match status" value="1"/>
</dbReference>
<dbReference type="InterPro" id="IPR035901">
    <property type="entry name" value="GIY-YIG_endonuc_sf"/>
</dbReference>
<accession>A0A2M8GNW3</accession>
<dbReference type="EMBL" id="PFQK01000015">
    <property type="protein sequence ID" value="PJC82226.1"/>
    <property type="molecule type" value="Genomic_DNA"/>
</dbReference>
<dbReference type="InterPro" id="IPR050190">
    <property type="entry name" value="UPF0213_domain"/>
</dbReference>
<reference evidence="4" key="1">
    <citation type="submission" date="2017-09" db="EMBL/GenBank/DDBJ databases">
        <title>Depth-based differentiation of microbial function through sediment-hosted aquifers and enrichment of novel symbionts in the deep terrestrial subsurface.</title>
        <authorList>
            <person name="Probst A.J."/>
            <person name="Ladd B."/>
            <person name="Jarett J.K."/>
            <person name="Geller-Mcgrath D.E."/>
            <person name="Sieber C.M.K."/>
            <person name="Emerson J.B."/>
            <person name="Anantharaman K."/>
            <person name="Thomas B.C."/>
            <person name="Malmstrom R."/>
            <person name="Stieglmeier M."/>
            <person name="Klingl A."/>
            <person name="Woyke T."/>
            <person name="Ryan C.M."/>
            <person name="Banfield J.F."/>
        </authorList>
    </citation>
    <scope>NUCLEOTIDE SEQUENCE [LARGE SCALE GENOMIC DNA]</scope>
</reference>
<dbReference type="PANTHER" id="PTHR34477:SF5">
    <property type="entry name" value="BSL5627 PROTEIN"/>
    <property type="match status" value="1"/>
</dbReference>
<dbReference type="CDD" id="cd10448">
    <property type="entry name" value="GIY-YIG_unchar_3"/>
    <property type="match status" value="1"/>
</dbReference>
<feature type="domain" description="GIY-YIG" evidence="2">
    <location>
        <begin position="4"/>
        <end position="80"/>
    </location>
</feature>
<gene>
    <name evidence="3" type="ORF">CO007_00560</name>
</gene>
<sequence length="99" mass="12310">MKSHIYFVYILSAQRNGTLYIGITNNLLRRVWEHKHKMIEGFTNKYEVHHLMYYESHEDIESAITREKQIKKWNRLWKLKLIEEKNPDWKDLYMDLIER</sequence>
<dbReference type="Gene3D" id="3.40.1440.10">
    <property type="entry name" value="GIY-YIG endonuclease"/>
    <property type="match status" value="1"/>
</dbReference>
<protein>
    <recommendedName>
        <fullName evidence="2">GIY-YIG domain-containing protein</fullName>
    </recommendedName>
</protein>
<dbReference type="PANTHER" id="PTHR34477">
    <property type="entry name" value="UPF0213 PROTEIN YHBQ"/>
    <property type="match status" value="1"/>
</dbReference>
<dbReference type="InterPro" id="IPR000305">
    <property type="entry name" value="GIY-YIG_endonuc"/>
</dbReference>
<organism evidence="3 4">
    <name type="scientific">Candidatus Roizmanbacteria bacterium CG_4_8_14_3_um_filter_36_10</name>
    <dbReference type="NCBI Taxonomy" id="1974834"/>
    <lineage>
        <taxon>Bacteria</taxon>
        <taxon>Candidatus Roizmaniibacteriota</taxon>
    </lineage>
</organism>
<dbReference type="Pfam" id="PF01541">
    <property type="entry name" value="GIY-YIG"/>
    <property type="match status" value="1"/>
</dbReference>
<evidence type="ECO:0000313" key="3">
    <source>
        <dbReference type="EMBL" id="PJC82226.1"/>
    </source>
</evidence>
<comment type="similarity">
    <text evidence="1">Belongs to the UPF0213 family.</text>
</comment>
<comment type="caution">
    <text evidence="3">The sequence shown here is derived from an EMBL/GenBank/DDBJ whole genome shotgun (WGS) entry which is preliminary data.</text>
</comment>
<dbReference type="SMART" id="SM00465">
    <property type="entry name" value="GIYc"/>
    <property type="match status" value="1"/>
</dbReference>
<dbReference type="SUPFAM" id="SSF82771">
    <property type="entry name" value="GIY-YIG endonuclease"/>
    <property type="match status" value="1"/>
</dbReference>
<dbReference type="Proteomes" id="UP000229370">
    <property type="component" value="Unassembled WGS sequence"/>
</dbReference>